<evidence type="ECO:0008006" key="8">
    <source>
        <dbReference type="Google" id="ProtNLM"/>
    </source>
</evidence>
<reference evidence="6 7" key="1">
    <citation type="journal article" date="2017" name="ISME J.">
        <title>Energy and carbon metabolisms in a deep terrestrial subsurface fluid microbial community.</title>
        <authorList>
            <person name="Momper L."/>
            <person name="Jungbluth S.P."/>
            <person name="Lee M.D."/>
            <person name="Amend J.P."/>
        </authorList>
    </citation>
    <scope>NUCLEOTIDE SEQUENCE [LARGE SCALE GENOMIC DNA]</scope>
    <source>
        <strain evidence="6">SURF_5</strain>
    </source>
</reference>
<dbReference type="SUPFAM" id="SSF160246">
    <property type="entry name" value="EspE N-terminal domain-like"/>
    <property type="match status" value="1"/>
</dbReference>
<feature type="region of interest" description="Disordered" evidence="3">
    <location>
        <begin position="465"/>
        <end position="495"/>
    </location>
</feature>
<evidence type="ECO:0000259" key="5">
    <source>
        <dbReference type="Pfam" id="PF13614"/>
    </source>
</evidence>
<evidence type="ECO:0000256" key="2">
    <source>
        <dbReference type="ARBA" id="ARBA00022840"/>
    </source>
</evidence>
<name>A0A3A4NWS4_ABYX5</name>
<dbReference type="InterPro" id="IPR027417">
    <property type="entry name" value="P-loop_NTPase"/>
</dbReference>
<accession>A0A3A4NWS4</accession>
<dbReference type="Pfam" id="PF05157">
    <property type="entry name" value="MshEN"/>
    <property type="match status" value="1"/>
</dbReference>
<evidence type="ECO:0000259" key="4">
    <source>
        <dbReference type="Pfam" id="PF05157"/>
    </source>
</evidence>
<feature type="domain" description="Type II secretion system protein GspE N-terminal" evidence="4">
    <location>
        <begin position="84"/>
        <end position="162"/>
    </location>
</feature>
<feature type="domain" description="AAA" evidence="5">
    <location>
        <begin position="195"/>
        <end position="338"/>
    </location>
</feature>
<dbReference type="FunFam" id="3.30.300.160:FF:000002">
    <property type="entry name" value="Type II secretion system protein E"/>
    <property type="match status" value="1"/>
</dbReference>
<dbReference type="InterPro" id="IPR025669">
    <property type="entry name" value="AAA_dom"/>
</dbReference>
<dbReference type="InterPro" id="IPR037257">
    <property type="entry name" value="T2SS_E_N_sf"/>
</dbReference>
<dbReference type="GO" id="GO:0009898">
    <property type="term" value="C:cytoplasmic side of plasma membrane"/>
    <property type="evidence" value="ECO:0007669"/>
    <property type="project" value="TreeGrafter"/>
</dbReference>
<dbReference type="GO" id="GO:0005524">
    <property type="term" value="F:ATP binding"/>
    <property type="evidence" value="ECO:0007669"/>
    <property type="project" value="UniProtKB-KW"/>
</dbReference>
<dbReference type="GO" id="GO:0016887">
    <property type="term" value="F:ATP hydrolysis activity"/>
    <property type="evidence" value="ECO:0007669"/>
    <property type="project" value="TreeGrafter"/>
</dbReference>
<dbReference type="Gene3D" id="3.30.300.160">
    <property type="entry name" value="Type II secretion system, protein E, N-terminal domain"/>
    <property type="match status" value="1"/>
</dbReference>
<dbReference type="SUPFAM" id="SSF52540">
    <property type="entry name" value="P-loop containing nucleoside triphosphate hydrolases"/>
    <property type="match status" value="1"/>
</dbReference>
<dbReference type="GO" id="GO:0005829">
    <property type="term" value="C:cytosol"/>
    <property type="evidence" value="ECO:0007669"/>
    <property type="project" value="TreeGrafter"/>
</dbReference>
<proteinExistence type="predicted"/>
<dbReference type="PANTHER" id="PTHR43384">
    <property type="entry name" value="SEPTUM SITE-DETERMINING PROTEIN MIND HOMOLOG, CHLOROPLASTIC-RELATED"/>
    <property type="match status" value="1"/>
</dbReference>
<evidence type="ECO:0000313" key="7">
    <source>
        <dbReference type="Proteomes" id="UP000265882"/>
    </source>
</evidence>
<dbReference type="InterPro" id="IPR050625">
    <property type="entry name" value="ParA/MinD_ATPase"/>
</dbReference>
<keyword evidence="2" id="KW-0067">ATP-binding</keyword>
<evidence type="ECO:0000256" key="3">
    <source>
        <dbReference type="SAM" id="MobiDB-lite"/>
    </source>
</evidence>
<protein>
    <recommendedName>
        <fullName evidence="8">AAA domain-containing protein</fullName>
    </recommendedName>
</protein>
<dbReference type="GO" id="GO:0051782">
    <property type="term" value="P:negative regulation of cell division"/>
    <property type="evidence" value="ECO:0007669"/>
    <property type="project" value="TreeGrafter"/>
</dbReference>
<dbReference type="Pfam" id="PF13614">
    <property type="entry name" value="AAA_31"/>
    <property type="match status" value="1"/>
</dbReference>
<sequence length="507" mass="57436">MTVRPPSTHLPLQEQDADRQRGKEIAVNTRLGDFLVEHSIITHEELEKALARQKESLKPLGEVLLELRILDEARLAHALADQLSISYVDLFTTPLQPQAIDLIPEHLARKYKCIPIRINGGFLDVAMCDPMDLDALEELAKAAKLEINPLISTRADILESIELQYFTRNYRASHAQKLENEIRKEIDDEKTKETRIFAIVSNKGGVGKTHTAVNLACSLASLKVKTLLIDLDLGNANVGVKLGIHPKYTLMDFLNKEKDIFELVTGTDYGFDFIGGQSGEYKLANLAYVQKLKFIRNFQEVSKNYDVVVFDLGAGIDDSVLDFALAANEVIILTTPQDIVSGYACVKACYFRFKDIETRLEKKMKNYQMKTEFSPRFIINQVESVEMGQKVFDKINATAQKHFRNGNGSQFKLDMGLLSFVPYDREMFREAEKRRKPYSIAFPDRPASKCIRHIASELLKPPSLREAIPAGGLKPRSATQKQEVPSNNNHSPKKSFQRFVEILKMRF</sequence>
<dbReference type="EMBL" id="QZKU01000056">
    <property type="protein sequence ID" value="RJP22546.1"/>
    <property type="molecule type" value="Genomic_DNA"/>
</dbReference>
<comment type="caution">
    <text evidence="6">The sequence shown here is derived from an EMBL/GenBank/DDBJ whole genome shotgun (WGS) entry which is preliminary data.</text>
</comment>
<organism evidence="6 7">
    <name type="scientific">Abyssobacteria bacterium (strain SURF_5)</name>
    <dbReference type="NCBI Taxonomy" id="2093360"/>
    <lineage>
        <taxon>Bacteria</taxon>
        <taxon>Pseudomonadati</taxon>
        <taxon>Candidatus Hydrogenedentota</taxon>
        <taxon>Candidatus Abyssobacteria</taxon>
    </lineage>
</organism>
<dbReference type="AlphaFoldDB" id="A0A3A4NWS4"/>
<keyword evidence="1" id="KW-0547">Nucleotide-binding</keyword>
<gene>
    <name evidence="6" type="ORF">C4520_08035</name>
</gene>
<dbReference type="Proteomes" id="UP000265882">
    <property type="component" value="Unassembled WGS sequence"/>
</dbReference>
<dbReference type="Gene3D" id="3.40.50.300">
    <property type="entry name" value="P-loop containing nucleotide triphosphate hydrolases"/>
    <property type="match status" value="1"/>
</dbReference>
<dbReference type="PANTHER" id="PTHR43384:SF4">
    <property type="entry name" value="CELLULOSE BIOSYNTHESIS PROTEIN BCSQ-RELATED"/>
    <property type="match status" value="1"/>
</dbReference>
<evidence type="ECO:0000256" key="1">
    <source>
        <dbReference type="ARBA" id="ARBA00022741"/>
    </source>
</evidence>
<feature type="compositionally biased region" description="Polar residues" evidence="3">
    <location>
        <begin position="477"/>
        <end position="490"/>
    </location>
</feature>
<dbReference type="InterPro" id="IPR007831">
    <property type="entry name" value="T2SS_GspE_N"/>
</dbReference>
<evidence type="ECO:0000313" key="6">
    <source>
        <dbReference type="EMBL" id="RJP22546.1"/>
    </source>
</evidence>